<dbReference type="GO" id="GO:0045944">
    <property type="term" value="P:positive regulation of transcription by RNA polymerase II"/>
    <property type="evidence" value="ECO:0007669"/>
    <property type="project" value="TreeGrafter"/>
</dbReference>
<gene>
    <name evidence="11" type="ORF">AXG93_4461s1000</name>
</gene>
<keyword evidence="5" id="KW-0863">Zinc-finger</keyword>
<comment type="caution">
    <text evidence="11">The sequence shown here is derived from an EMBL/GenBank/DDBJ whole genome shotgun (WGS) entry which is preliminary data.</text>
</comment>
<dbReference type="GO" id="GO:0004842">
    <property type="term" value="F:ubiquitin-protein transferase activity"/>
    <property type="evidence" value="ECO:0007669"/>
    <property type="project" value="TreeGrafter"/>
</dbReference>
<accession>A0A176WR85</accession>
<evidence type="ECO:0000256" key="7">
    <source>
        <dbReference type="ARBA" id="ARBA00023204"/>
    </source>
</evidence>
<evidence type="ECO:0000256" key="9">
    <source>
        <dbReference type="SAM" id="MobiDB-lite"/>
    </source>
</evidence>
<feature type="region of interest" description="Disordered" evidence="9">
    <location>
        <begin position="348"/>
        <end position="376"/>
    </location>
</feature>
<feature type="region of interest" description="Disordered" evidence="9">
    <location>
        <begin position="438"/>
        <end position="483"/>
    </location>
</feature>
<dbReference type="CDD" id="cd17734">
    <property type="entry name" value="BRCT_Bard1_rpt1"/>
    <property type="match status" value="1"/>
</dbReference>
<dbReference type="SUPFAM" id="SSF52113">
    <property type="entry name" value="BRCT domain"/>
    <property type="match status" value="2"/>
</dbReference>
<feature type="domain" description="BRCT" evidence="10">
    <location>
        <begin position="649"/>
        <end position="721"/>
    </location>
</feature>
<keyword evidence="7" id="KW-0234">DNA repair</keyword>
<dbReference type="PANTHER" id="PTHR13763:SF0">
    <property type="entry name" value="BREAST CANCER TYPE 1 SUSCEPTIBILITY PROTEIN"/>
    <property type="match status" value="1"/>
</dbReference>
<evidence type="ECO:0000259" key="10">
    <source>
        <dbReference type="PROSITE" id="PS50172"/>
    </source>
</evidence>
<evidence type="ECO:0000313" key="11">
    <source>
        <dbReference type="EMBL" id="OAE35121.1"/>
    </source>
</evidence>
<sequence>MDSLVDIFKGMESAAGICLFPTQSTQVSPPGNSPHVHPIPSQASQSALVSARMIYSRAAEKLSIQGIKAQGQGRQKTIVAPSKKTKAANKALDPRKKRRRSKSNLSESDDSVDENYRVNYERALASQLNCKAQGVVLAKKRVQVPKSSQVFVDLNLNSELEQDININDGVNNDIPSHIRTSISYRPEPLPSSDVESNSRSGMLLDFLKPAGQDVPLQHQEGVDRQVEKSLCDSTEVKHDHAGLNLDLELQGFPSLRQAFNELPQLTPFFWLHNDPTSPTEDELFTQAQLSAPALRPAFSDLKDSDDEGSLDDVQQPGEERSCEYGEGEGYDSDTFAWTQRPCSPELACSPTTFREQSGRSFKQKPQGEEDHLQNRPLQDPLIVAETDADNSLSAPNNLHHQVLTQSVQVVPAKENSRKKPLGDRKENVPRIRRHSVVKNGDDRSPISTTSESVARPACPEIDMTAGNGTERRPTRSRAPSSTEIKECAAVASRFLDLLRDGHPEAAPQRLLVEDGVGAKVSDAQVEESNKERLAPVAKSKAASETTATACRFCGNKGNSEDDYVMFCPLHARGRAPKARRQSGDGSSSTLETQVVDVPSVPAARSQARSGRRAPGPAICEETRATQWSPGPAAKWVLCGSGLDSKLKVQVASFATLTGATVVTQWSSAVTHVITWTDEQGAAKRTLKYLLAMLEGKWIVRIDWINECLSRMRPVPEDLYLVTCDVNGFYGGPCLSRHLAVSKAPKLFEDISFYLCGDFTSVLKADLQSLITAGGGTVLHRRPLPTTLTSFTDLSDLQETPLAGQTIVLYNADPDSGKDRNLANRIQEAMSISIPARAHALPCTWLLDSIAHCRLLPPN</sequence>
<dbReference type="AlphaFoldDB" id="A0A176WR85"/>
<protein>
    <recommendedName>
        <fullName evidence="10">BRCT domain-containing protein</fullName>
    </recommendedName>
</protein>
<keyword evidence="12" id="KW-1185">Reference proteome</keyword>
<keyword evidence="2" id="KW-0479">Metal-binding</keyword>
<dbReference type="GO" id="GO:0000724">
    <property type="term" value="P:double-strand break repair via homologous recombination"/>
    <property type="evidence" value="ECO:0007669"/>
    <property type="project" value="TreeGrafter"/>
</dbReference>
<dbReference type="InterPro" id="IPR031099">
    <property type="entry name" value="BRCA1-associated"/>
</dbReference>
<keyword evidence="3" id="KW-0677">Repeat</keyword>
<dbReference type="Pfam" id="PF00533">
    <property type="entry name" value="BRCT"/>
    <property type="match status" value="1"/>
</dbReference>
<name>A0A176WR85_MARPO</name>
<dbReference type="Proteomes" id="UP000077202">
    <property type="component" value="Unassembled WGS sequence"/>
</dbReference>
<reference evidence="11" key="1">
    <citation type="submission" date="2016-03" db="EMBL/GenBank/DDBJ databases">
        <title>Mechanisms controlling the formation of the plant cell surface in tip-growing cells are functionally conserved among land plants.</title>
        <authorList>
            <person name="Honkanen S."/>
            <person name="Jones V.A."/>
            <person name="Morieri G."/>
            <person name="Champion C."/>
            <person name="Hetherington A.J."/>
            <person name="Kelly S."/>
            <person name="Saint-Marcoux D."/>
            <person name="Proust H."/>
            <person name="Prescott H."/>
            <person name="Dolan L."/>
        </authorList>
    </citation>
    <scope>NUCLEOTIDE SEQUENCE [LARGE SCALE GENOMIC DNA]</scope>
    <source>
        <tissue evidence="11">Whole gametophyte</tissue>
    </source>
</reference>
<dbReference type="InterPro" id="IPR001357">
    <property type="entry name" value="BRCT_dom"/>
</dbReference>
<evidence type="ECO:0000256" key="5">
    <source>
        <dbReference type="ARBA" id="ARBA00022771"/>
    </source>
</evidence>
<dbReference type="SMART" id="SM00292">
    <property type="entry name" value="BRCT"/>
    <property type="match status" value="2"/>
</dbReference>
<dbReference type="FunFam" id="3.40.50.10190:FF:000006">
    <property type="entry name" value="Breast cancer type 1 susceptibility protein homolog"/>
    <property type="match status" value="1"/>
</dbReference>
<keyword evidence="4" id="KW-0227">DNA damage</keyword>
<dbReference type="PROSITE" id="PS50172">
    <property type="entry name" value="BRCT"/>
    <property type="match status" value="2"/>
</dbReference>
<dbReference type="GO" id="GO:0008270">
    <property type="term" value="F:zinc ion binding"/>
    <property type="evidence" value="ECO:0007669"/>
    <property type="project" value="UniProtKB-KW"/>
</dbReference>
<dbReference type="EMBL" id="LVLJ01000253">
    <property type="protein sequence ID" value="OAE35121.1"/>
    <property type="molecule type" value="Genomic_DNA"/>
</dbReference>
<evidence type="ECO:0000256" key="3">
    <source>
        <dbReference type="ARBA" id="ARBA00022737"/>
    </source>
</evidence>
<keyword evidence="6" id="KW-0862">Zinc</keyword>
<comment type="subcellular location">
    <subcellularLocation>
        <location evidence="1">Nucleus</location>
    </subcellularLocation>
</comment>
<proteinExistence type="predicted"/>
<dbReference type="Gene3D" id="3.40.50.10190">
    <property type="entry name" value="BRCT domain"/>
    <property type="match status" value="2"/>
</dbReference>
<dbReference type="InterPro" id="IPR036420">
    <property type="entry name" value="BRCT_dom_sf"/>
</dbReference>
<keyword evidence="8" id="KW-0539">Nucleus</keyword>
<evidence type="ECO:0000256" key="8">
    <source>
        <dbReference type="ARBA" id="ARBA00023242"/>
    </source>
</evidence>
<evidence type="ECO:0000256" key="4">
    <source>
        <dbReference type="ARBA" id="ARBA00022763"/>
    </source>
</evidence>
<feature type="domain" description="BRCT" evidence="10">
    <location>
        <begin position="742"/>
        <end position="858"/>
    </location>
</feature>
<feature type="compositionally biased region" description="Polar residues" evidence="9">
    <location>
        <begin position="349"/>
        <end position="360"/>
    </location>
</feature>
<evidence type="ECO:0000256" key="6">
    <source>
        <dbReference type="ARBA" id="ARBA00022833"/>
    </source>
</evidence>
<organism evidence="11 12">
    <name type="scientific">Marchantia polymorpha subsp. ruderalis</name>
    <dbReference type="NCBI Taxonomy" id="1480154"/>
    <lineage>
        <taxon>Eukaryota</taxon>
        <taxon>Viridiplantae</taxon>
        <taxon>Streptophyta</taxon>
        <taxon>Embryophyta</taxon>
        <taxon>Marchantiophyta</taxon>
        <taxon>Marchantiopsida</taxon>
        <taxon>Marchantiidae</taxon>
        <taxon>Marchantiales</taxon>
        <taxon>Marchantiaceae</taxon>
        <taxon>Marchantia</taxon>
    </lineage>
</organism>
<evidence type="ECO:0000256" key="2">
    <source>
        <dbReference type="ARBA" id="ARBA00022723"/>
    </source>
</evidence>
<evidence type="ECO:0000313" key="12">
    <source>
        <dbReference type="Proteomes" id="UP000077202"/>
    </source>
</evidence>
<dbReference type="PANTHER" id="PTHR13763">
    <property type="entry name" value="BREAST CANCER TYPE 1 SUSCEPTIBILITY PROTEIN BRCA1"/>
    <property type="match status" value="1"/>
</dbReference>
<dbReference type="GO" id="GO:0005634">
    <property type="term" value="C:nucleus"/>
    <property type="evidence" value="ECO:0007669"/>
    <property type="project" value="UniProtKB-SubCell"/>
</dbReference>
<evidence type="ECO:0000256" key="1">
    <source>
        <dbReference type="ARBA" id="ARBA00004123"/>
    </source>
</evidence>
<feature type="region of interest" description="Disordered" evidence="9">
    <location>
        <begin position="73"/>
        <end position="112"/>
    </location>
</feature>
<feature type="region of interest" description="Disordered" evidence="9">
    <location>
        <begin position="298"/>
        <end position="336"/>
    </location>
</feature>